<gene>
    <name evidence="3" type="ORF">KDM90_13355</name>
</gene>
<evidence type="ECO:0000313" key="3">
    <source>
        <dbReference type="EMBL" id="MBR7800990.1"/>
    </source>
</evidence>
<dbReference type="InterPro" id="IPR018146">
    <property type="entry name" value="Glyoxalase_1_CS"/>
</dbReference>
<keyword evidence="4" id="KW-1185">Reference proteome</keyword>
<sequence>MSSGIVSIGQIAIAVSDIQRAKDFYHQVLGLPCLFDAPPHLSFLQCGEVRLMLTTLQGAESDHRTSVIYYKVSDMTQIVQELKNKGQLLVQEPQLVAKMPDHTLWMAFLRDPDQNLIGLMAEKAL</sequence>
<dbReference type="InterPro" id="IPR004360">
    <property type="entry name" value="Glyas_Fos-R_dOase_dom"/>
</dbReference>
<accession>A0A941E270</accession>
<dbReference type="RefSeq" id="WP_212676105.1">
    <property type="nucleotide sequence ID" value="NZ_JAGSPJ010000005.1"/>
</dbReference>
<reference evidence="3" key="1">
    <citation type="submission" date="2021-04" db="EMBL/GenBank/DDBJ databases">
        <title>novel species isolated from subtropical streams in China.</title>
        <authorList>
            <person name="Lu H."/>
        </authorList>
    </citation>
    <scope>NUCLEOTIDE SEQUENCE</scope>
    <source>
        <strain evidence="3">FT137W</strain>
    </source>
</reference>
<dbReference type="Gene3D" id="3.10.180.10">
    <property type="entry name" value="2,3-Dihydroxybiphenyl 1,2-Dioxygenase, domain 1"/>
    <property type="match status" value="1"/>
</dbReference>
<feature type="domain" description="VOC" evidence="2">
    <location>
        <begin position="7"/>
        <end position="122"/>
    </location>
</feature>
<keyword evidence="1" id="KW-0479">Metal-binding</keyword>
<evidence type="ECO:0000313" key="4">
    <source>
        <dbReference type="Proteomes" id="UP000678545"/>
    </source>
</evidence>
<evidence type="ECO:0000256" key="1">
    <source>
        <dbReference type="ARBA" id="ARBA00022723"/>
    </source>
</evidence>
<dbReference type="EMBL" id="JAGSPJ010000005">
    <property type="protein sequence ID" value="MBR7800990.1"/>
    <property type="molecule type" value="Genomic_DNA"/>
</dbReference>
<dbReference type="PROSITE" id="PS00934">
    <property type="entry name" value="GLYOXALASE_I_1"/>
    <property type="match status" value="1"/>
</dbReference>
<evidence type="ECO:0000259" key="2">
    <source>
        <dbReference type="PROSITE" id="PS51819"/>
    </source>
</evidence>
<dbReference type="SUPFAM" id="SSF54593">
    <property type="entry name" value="Glyoxalase/Bleomycin resistance protein/Dihydroxybiphenyl dioxygenase"/>
    <property type="match status" value="1"/>
</dbReference>
<protein>
    <submittedName>
        <fullName evidence="3">VOC family protein</fullName>
    </submittedName>
</protein>
<dbReference type="InterPro" id="IPR037523">
    <property type="entry name" value="VOC_core"/>
</dbReference>
<dbReference type="GO" id="GO:0046872">
    <property type="term" value="F:metal ion binding"/>
    <property type="evidence" value="ECO:0007669"/>
    <property type="project" value="UniProtKB-KW"/>
</dbReference>
<dbReference type="Proteomes" id="UP000678545">
    <property type="component" value="Unassembled WGS sequence"/>
</dbReference>
<dbReference type="AlphaFoldDB" id="A0A941E270"/>
<dbReference type="InterPro" id="IPR029068">
    <property type="entry name" value="Glyas_Bleomycin-R_OHBP_Dase"/>
</dbReference>
<dbReference type="GO" id="GO:0004462">
    <property type="term" value="F:lactoylglutathione lyase activity"/>
    <property type="evidence" value="ECO:0007669"/>
    <property type="project" value="InterPro"/>
</dbReference>
<dbReference type="PROSITE" id="PS51819">
    <property type="entry name" value="VOC"/>
    <property type="match status" value="1"/>
</dbReference>
<name>A0A941E270_9BURK</name>
<comment type="caution">
    <text evidence="3">The sequence shown here is derived from an EMBL/GenBank/DDBJ whole genome shotgun (WGS) entry which is preliminary data.</text>
</comment>
<proteinExistence type="predicted"/>
<organism evidence="3 4">
    <name type="scientific">Undibacterium fentianense</name>
    <dbReference type="NCBI Taxonomy" id="2828728"/>
    <lineage>
        <taxon>Bacteria</taxon>
        <taxon>Pseudomonadati</taxon>
        <taxon>Pseudomonadota</taxon>
        <taxon>Betaproteobacteria</taxon>
        <taxon>Burkholderiales</taxon>
        <taxon>Oxalobacteraceae</taxon>
        <taxon>Undibacterium</taxon>
    </lineage>
</organism>
<dbReference type="CDD" id="cd06587">
    <property type="entry name" value="VOC"/>
    <property type="match status" value="1"/>
</dbReference>
<dbReference type="Pfam" id="PF00903">
    <property type="entry name" value="Glyoxalase"/>
    <property type="match status" value="1"/>
</dbReference>